<dbReference type="STRING" id="1090615.SAMN04515671_4405"/>
<dbReference type="PANTHER" id="PTHR11533">
    <property type="entry name" value="PROTEASE M1 ZINC METALLOPROTEASE"/>
    <property type="match status" value="1"/>
</dbReference>
<dbReference type="Proteomes" id="UP000198741">
    <property type="component" value="Chromosome I"/>
</dbReference>
<dbReference type="PANTHER" id="PTHR11533:SF297">
    <property type="entry name" value="AMINOPEPTIDASE N"/>
    <property type="match status" value="1"/>
</dbReference>
<dbReference type="GO" id="GO:0008237">
    <property type="term" value="F:metallopeptidase activity"/>
    <property type="evidence" value="ECO:0007669"/>
    <property type="project" value="InterPro"/>
</dbReference>
<organism evidence="4 5">
    <name type="scientific">Nakamurella panacisegetis</name>
    <dbReference type="NCBI Taxonomy" id="1090615"/>
    <lineage>
        <taxon>Bacteria</taxon>
        <taxon>Bacillati</taxon>
        <taxon>Actinomycetota</taxon>
        <taxon>Actinomycetes</taxon>
        <taxon>Nakamurellales</taxon>
        <taxon>Nakamurellaceae</taxon>
        <taxon>Nakamurella</taxon>
    </lineage>
</organism>
<dbReference type="Gene3D" id="1.10.390.10">
    <property type="entry name" value="Neutral Protease Domain 2"/>
    <property type="match status" value="1"/>
</dbReference>
<feature type="signal peptide" evidence="2">
    <location>
        <begin position="1"/>
        <end position="26"/>
    </location>
</feature>
<dbReference type="SUPFAM" id="SSF55486">
    <property type="entry name" value="Metalloproteases ('zincins'), catalytic domain"/>
    <property type="match status" value="1"/>
</dbReference>
<accession>A0A1H0T190</accession>
<evidence type="ECO:0000259" key="3">
    <source>
        <dbReference type="Pfam" id="PF01433"/>
    </source>
</evidence>
<dbReference type="EMBL" id="LT629710">
    <property type="protein sequence ID" value="SDP47714.1"/>
    <property type="molecule type" value="Genomic_DNA"/>
</dbReference>
<sequence length="528" mass="55028">MRSRWRHAAAVTAVAAVLAGCTASIAGTAGLGPVVPTAALPSPTPGPAGITTPSGRPGVPSSSARAPGSTTESTVSPDGAVGSVGIGDPYYPRSGNGGYEVDHYDIDLTYDPARNALTAVTTVSATVTAGGKLGRFNLDLQPQMQVASVTVDTVAAGFTHSGAELTVTPRVGLAPGRRITVVVTYSGAPAAIGGGTAGMGDGGWYRTPSGGAVAIGEPYSGSAWYPVNEHPSDTATYRVTATVPQKWSVISNGVAQTTGLPAPSGGSKVFRWAQNEPITSYESTIYIDTFSTVTGTTADGKPIVSVFAPGDSAKDRGLAAQTAKILQVLSSHFGTYPFDAAGGIYTNQELSFALETATRPVYANWVDLDTVVHELTHQWFGDDVVIKRWADICLNECFASYGPWLWHQDVDHADLDAEWVAEMAKYAGDASFWASPLVDMGAGNEFTSVYSRGPLAIHALRKQMGEKAFAALLKGWPATFGGRAASFDDLVAYAGRLSGQNLTGFMNAWFRGTVVPPARYLHPGGIGK</sequence>
<dbReference type="InterPro" id="IPR042097">
    <property type="entry name" value="Aminopeptidase_N-like_N_sf"/>
</dbReference>
<dbReference type="PROSITE" id="PS51257">
    <property type="entry name" value="PROKAR_LIPOPROTEIN"/>
    <property type="match status" value="1"/>
</dbReference>
<dbReference type="InterPro" id="IPR050344">
    <property type="entry name" value="Peptidase_M1_aminopeptidases"/>
</dbReference>
<evidence type="ECO:0000313" key="4">
    <source>
        <dbReference type="EMBL" id="SDP47714.1"/>
    </source>
</evidence>
<dbReference type="OrthoDB" id="100605at2"/>
<reference evidence="4 5" key="1">
    <citation type="submission" date="2016-10" db="EMBL/GenBank/DDBJ databases">
        <authorList>
            <person name="de Groot N.N."/>
        </authorList>
    </citation>
    <scope>NUCLEOTIDE SEQUENCE [LARGE SCALE GENOMIC DNA]</scope>
    <source>
        <strain evidence="5">P4-7,KCTC 19426,CECT 7604</strain>
    </source>
</reference>
<dbReference type="Pfam" id="PF01433">
    <property type="entry name" value="Peptidase_M1"/>
    <property type="match status" value="1"/>
</dbReference>
<dbReference type="InterPro" id="IPR014782">
    <property type="entry name" value="Peptidase_M1_dom"/>
</dbReference>
<feature type="chain" id="PRO_5043399897" evidence="2">
    <location>
        <begin position="27"/>
        <end position="528"/>
    </location>
</feature>
<keyword evidence="5" id="KW-1185">Reference proteome</keyword>
<dbReference type="GO" id="GO:0008270">
    <property type="term" value="F:zinc ion binding"/>
    <property type="evidence" value="ECO:0007669"/>
    <property type="project" value="InterPro"/>
</dbReference>
<dbReference type="Gene3D" id="2.60.40.1730">
    <property type="entry name" value="tricorn interacting facor f3 domain"/>
    <property type="match status" value="1"/>
</dbReference>
<keyword evidence="2" id="KW-0732">Signal</keyword>
<proteinExistence type="predicted"/>
<gene>
    <name evidence="4" type="ORF">SAMN04515671_4405</name>
</gene>
<dbReference type="InterPro" id="IPR027268">
    <property type="entry name" value="Peptidase_M4/M1_CTD_sf"/>
</dbReference>
<feature type="region of interest" description="Disordered" evidence="1">
    <location>
        <begin position="42"/>
        <end position="87"/>
    </location>
</feature>
<dbReference type="RefSeq" id="WP_090480501.1">
    <property type="nucleotide sequence ID" value="NZ_LT629710.1"/>
</dbReference>
<dbReference type="SUPFAM" id="SSF63737">
    <property type="entry name" value="Leukotriene A4 hydrolase N-terminal domain"/>
    <property type="match status" value="1"/>
</dbReference>
<evidence type="ECO:0000256" key="1">
    <source>
        <dbReference type="SAM" id="MobiDB-lite"/>
    </source>
</evidence>
<dbReference type="CDD" id="cd09603">
    <property type="entry name" value="M1_APN_like"/>
    <property type="match status" value="1"/>
</dbReference>
<name>A0A1H0T190_9ACTN</name>
<evidence type="ECO:0000256" key="2">
    <source>
        <dbReference type="SAM" id="SignalP"/>
    </source>
</evidence>
<evidence type="ECO:0000313" key="5">
    <source>
        <dbReference type="Proteomes" id="UP000198741"/>
    </source>
</evidence>
<feature type="compositionally biased region" description="Polar residues" evidence="1">
    <location>
        <begin position="60"/>
        <end position="76"/>
    </location>
</feature>
<dbReference type="AlphaFoldDB" id="A0A1H0T190"/>
<feature type="domain" description="Peptidase M1 membrane alanine aminopeptidase" evidence="3">
    <location>
        <begin position="349"/>
        <end position="509"/>
    </location>
</feature>
<protein>
    <submittedName>
        <fullName evidence="4">Peptidase family M1</fullName>
    </submittedName>
</protein>